<reference evidence="4" key="1">
    <citation type="submission" date="2010-02" db="EMBL/GenBank/DDBJ databases">
        <title>Sequencing and annotation of the Blastocystis hominis genome.</title>
        <authorList>
            <person name="Wincker P."/>
        </authorList>
    </citation>
    <scope>NUCLEOTIDE SEQUENCE</scope>
    <source>
        <strain evidence="4">Singapore isolate B</strain>
    </source>
</reference>
<protein>
    <recommendedName>
        <fullName evidence="3">Bromo domain-containing protein</fullName>
    </recommendedName>
</protein>
<proteinExistence type="predicted"/>
<dbReference type="SMART" id="SM00297">
    <property type="entry name" value="BROMO"/>
    <property type="match status" value="1"/>
</dbReference>
<organism evidence="4">
    <name type="scientific">Blastocystis hominis</name>
    <dbReference type="NCBI Taxonomy" id="12968"/>
    <lineage>
        <taxon>Eukaryota</taxon>
        <taxon>Sar</taxon>
        <taxon>Stramenopiles</taxon>
        <taxon>Bigyra</taxon>
        <taxon>Opalozoa</taxon>
        <taxon>Opalinata</taxon>
        <taxon>Blastocystidae</taxon>
        <taxon>Blastocystis</taxon>
    </lineage>
</organism>
<dbReference type="RefSeq" id="XP_012896091.1">
    <property type="nucleotide sequence ID" value="XM_013040637.1"/>
</dbReference>
<dbReference type="Proteomes" id="UP000008312">
    <property type="component" value="Unassembled WGS sequence"/>
</dbReference>
<dbReference type="InterPro" id="IPR001487">
    <property type="entry name" value="Bromodomain"/>
</dbReference>
<evidence type="ECO:0000313" key="4">
    <source>
        <dbReference type="EMBL" id="CBK22043.2"/>
    </source>
</evidence>
<evidence type="ECO:0000259" key="3">
    <source>
        <dbReference type="PROSITE" id="PS50014"/>
    </source>
</evidence>
<gene>
    <name evidence="4" type="ORF">GSBLH_T00007061001</name>
</gene>
<dbReference type="PANTHER" id="PTHR45926">
    <property type="entry name" value="OSJNBA0053K19.4 PROTEIN"/>
    <property type="match status" value="1"/>
</dbReference>
<keyword evidence="5" id="KW-1185">Reference proteome</keyword>
<dbReference type="InParanoid" id="D8M1V4"/>
<accession>D8M1V4</accession>
<name>D8M1V4_BLAHO</name>
<dbReference type="GeneID" id="24923185"/>
<dbReference type="EMBL" id="FN668646">
    <property type="protein sequence ID" value="CBK22043.2"/>
    <property type="molecule type" value="Genomic_DNA"/>
</dbReference>
<dbReference type="AlphaFoldDB" id="D8M1V4"/>
<dbReference type="OrthoDB" id="21449at2759"/>
<feature type="domain" description="Bromo" evidence="3">
    <location>
        <begin position="1"/>
        <end position="82"/>
    </location>
</feature>
<evidence type="ECO:0000256" key="2">
    <source>
        <dbReference type="PROSITE-ProRule" id="PRU00035"/>
    </source>
</evidence>
<sequence>MNNPDAEPFMTPVPWKEWNLFDYPEIVKNPMDLSTVKVFPVLSISDQKLTDNKYPDAYAFAEDMRLIWSNCILYNPEGTEVRAAGEHFSVLFEEKWKALLNKRRFFLSMNNN</sequence>
<evidence type="ECO:0000256" key="1">
    <source>
        <dbReference type="ARBA" id="ARBA00023117"/>
    </source>
</evidence>
<dbReference type="PRINTS" id="PR00503">
    <property type="entry name" value="BROMODOMAIN"/>
</dbReference>
<dbReference type="SUPFAM" id="SSF47370">
    <property type="entry name" value="Bromodomain"/>
    <property type="match status" value="1"/>
</dbReference>
<keyword evidence="1 2" id="KW-0103">Bromodomain</keyword>
<dbReference type="InterPro" id="IPR036427">
    <property type="entry name" value="Bromodomain-like_sf"/>
</dbReference>
<dbReference type="PROSITE" id="PS50014">
    <property type="entry name" value="BROMODOMAIN_2"/>
    <property type="match status" value="1"/>
</dbReference>
<evidence type="ECO:0000313" key="5">
    <source>
        <dbReference type="Proteomes" id="UP000008312"/>
    </source>
</evidence>
<dbReference type="Gene3D" id="1.20.920.10">
    <property type="entry name" value="Bromodomain-like"/>
    <property type="match status" value="1"/>
</dbReference>
<dbReference type="Pfam" id="PF00439">
    <property type="entry name" value="Bromodomain"/>
    <property type="match status" value="1"/>
</dbReference>